<gene>
    <name evidence="2" type="ORF">BGZ70_008567</name>
</gene>
<accession>A0A9P6J390</accession>
<comment type="caution">
    <text evidence="2">The sequence shown here is derived from an EMBL/GenBank/DDBJ whole genome shotgun (WGS) entry which is preliminary data.</text>
</comment>
<feature type="compositionally biased region" description="Basic and acidic residues" evidence="1">
    <location>
        <begin position="382"/>
        <end position="395"/>
    </location>
</feature>
<feature type="region of interest" description="Disordered" evidence="1">
    <location>
        <begin position="130"/>
        <end position="178"/>
    </location>
</feature>
<proteinExistence type="predicted"/>
<evidence type="ECO:0000313" key="2">
    <source>
        <dbReference type="EMBL" id="KAF9960576.1"/>
    </source>
</evidence>
<name>A0A9P6J390_MORAP</name>
<feature type="region of interest" description="Disordered" evidence="1">
    <location>
        <begin position="547"/>
        <end position="612"/>
    </location>
</feature>
<feature type="compositionally biased region" description="Low complexity" evidence="1">
    <location>
        <begin position="98"/>
        <end position="110"/>
    </location>
</feature>
<feature type="compositionally biased region" description="Polar residues" evidence="1">
    <location>
        <begin position="231"/>
        <end position="240"/>
    </location>
</feature>
<keyword evidence="3" id="KW-1185">Reference proteome</keyword>
<feature type="compositionally biased region" description="Basic and acidic residues" evidence="1">
    <location>
        <begin position="337"/>
        <end position="365"/>
    </location>
</feature>
<feature type="compositionally biased region" description="Basic and acidic residues" evidence="1">
    <location>
        <begin position="11"/>
        <end position="33"/>
    </location>
</feature>
<evidence type="ECO:0000256" key="1">
    <source>
        <dbReference type="SAM" id="MobiDB-lite"/>
    </source>
</evidence>
<protein>
    <submittedName>
        <fullName evidence="2">Uncharacterized protein</fullName>
    </submittedName>
</protein>
<feature type="compositionally biased region" description="Polar residues" evidence="1">
    <location>
        <begin position="366"/>
        <end position="380"/>
    </location>
</feature>
<feature type="compositionally biased region" description="Polar residues" evidence="1">
    <location>
        <begin position="56"/>
        <end position="66"/>
    </location>
</feature>
<dbReference type="Proteomes" id="UP000738359">
    <property type="component" value="Unassembled WGS sequence"/>
</dbReference>
<dbReference type="OrthoDB" id="2421343at2759"/>
<dbReference type="AlphaFoldDB" id="A0A9P6J390"/>
<sequence length="625" mass="70415">RIEVLNVSGADSDHVSAFQKREKIPRATNESRNHIPKQRRATGDSVNRPRAGSRAATGSSFSNATSAPRPIPKSGGKKTAEPSTESSAYSFDDTIDNPFKPSTPSSFTPSMEPTGFFKPVVASLESTSLPTESFMKSTARKPAATSTPDQGDSEPIKASVGRSRNASVSAMRPNHDDMILPAVARRIKEQGLHEHDVIAYSDAYDAPLYKLPSTPAYENNPFASYDRAKAVSSSSLAQQRSPEDSSESISKDRDKKKSKSAGTEKGDEMVQGVARKENRRRSHTGPPAPEASARPSIEVPSSAESPSERASRGQRGGVSRSNSRRQRRQQQEQYEQNEQRRLQEQYEQHEQIRQQEQYEQHDEQLRQQQPYNAHDATSAQELRPERPRRARRNTDRQLQADSPIYNEEPMPRRERRPTMPGKQENARTNGSDNLYPQNSHYQGHQSPQGAQKEWNDPHDPYSRQQRQVAPPESWDRRRQANDDAAQPPYAYKQNGNTKNGHEMAPYRAQGEMSRHSQQHYAGDQMQAYPPHQDAHKGYHRQQDYVQEQGSYRHQPQDDYKFQGNGSSQHPNASRASYPQPEMVQVEMSQLDPGIKDDEQHGSGGKINPSQENIKKKKETLCCIIC</sequence>
<feature type="compositionally biased region" description="Polar residues" evidence="1">
    <location>
        <begin position="563"/>
        <end position="576"/>
    </location>
</feature>
<dbReference type="EMBL" id="JAAAHY010000624">
    <property type="protein sequence ID" value="KAF9960576.1"/>
    <property type="molecule type" value="Genomic_DNA"/>
</dbReference>
<feature type="compositionally biased region" description="Polar residues" evidence="1">
    <location>
        <begin position="426"/>
        <end position="449"/>
    </location>
</feature>
<reference evidence="2" key="1">
    <citation type="journal article" date="2020" name="Fungal Divers.">
        <title>Resolving the Mortierellaceae phylogeny through synthesis of multi-gene phylogenetics and phylogenomics.</title>
        <authorList>
            <person name="Vandepol N."/>
            <person name="Liber J."/>
            <person name="Desiro A."/>
            <person name="Na H."/>
            <person name="Kennedy M."/>
            <person name="Barry K."/>
            <person name="Grigoriev I.V."/>
            <person name="Miller A.N."/>
            <person name="O'Donnell K."/>
            <person name="Stajich J.E."/>
            <person name="Bonito G."/>
        </authorList>
    </citation>
    <scope>NUCLEOTIDE SEQUENCE</scope>
    <source>
        <strain evidence="2">CK1249</strain>
    </source>
</reference>
<evidence type="ECO:0000313" key="3">
    <source>
        <dbReference type="Proteomes" id="UP000738359"/>
    </source>
</evidence>
<feature type="non-terminal residue" evidence="2">
    <location>
        <position position="625"/>
    </location>
</feature>
<feature type="region of interest" description="Disordered" evidence="1">
    <location>
        <begin position="227"/>
        <end position="503"/>
    </location>
</feature>
<feature type="region of interest" description="Disordered" evidence="1">
    <location>
        <begin position="1"/>
        <end position="115"/>
    </location>
</feature>
<organism evidence="2 3">
    <name type="scientific">Mortierella alpina</name>
    <name type="common">Oleaginous fungus</name>
    <name type="synonym">Mortierella renispora</name>
    <dbReference type="NCBI Taxonomy" id="64518"/>
    <lineage>
        <taxon>Eukaryota</taxon>
        <taxon>Fungi</taxon>
        <taxon>Fungi incertae sedis</taxon>
        <taxon>Mucoromycota</taxon>
        <taxon>Mortierellomycotina</taxon>
        <taxon>Mortierellomycetes</taxon>
        <taxon>Mortierellales</taxon>
        <taxon>Mortierellaceae</taxon>
        <taxon>Mortierella</taxon>
    </lineage>
</organism>